<dbReference type="KEGG" id="tae:TepiRe1_2373"/>
<accession>F4LRY8</accession>
<dbReference type="STRING" id="1209989.TepRe1_2205"/>
<name>F4LRY8_TEPAE</name>
<dbReference type="Pfam" id="PF10704">
    <property type="entry name" value="DUF2508"/>
    <property type="match status" value="1"/>
</dbReference>
<proteinExistence type="predicted"/>
<dbReference type="InterPro" id="IPR019644">
    <property type="entry name" value="DUF2508"/>
</dbReference>
<dbReference type="OrthoDB" id="1809893at2"/>
<dbReference type="AlphaFoldDB" id="F4LRY8"/>
<evidence type="ECO:0000313" key="2">
    <source>
        <dbReference type="Proteomes" id="UP000010802"/>
    </source>
</evidence>
<dbReference type="eggNOG" id="ENOG5033ACZ">
    <property type="taxonomic scope" value="Bacteria"/>
</dbReference>
<accession>L0S1T5</accession>
<protein>
    <recommendedName>
        <fullName evidence="3">DUF2508 family protein</fullName>
    </recommendedName>
</protein>
<keyword evidence="2" id="KW-1185">Reference proteome</keyword>
<dbReference type="RefSeq" id="WP_013779246.1">
    <property type="nucleotide sequence ID" value="NC_015519.1"/>
</dbReference>
<evidence type="ECO:0008006" key="3">
    <source>
        <dbReference type="Google" id="ProtNLM"/>
    </source>
</evidence>
<gene>
    <name evidence="1" type="ordered locus">TEPIRE1_2373</name>
</gene>
<dbReference type="EMBL" id="HF563609">
    <property type="protein sequence ID" value="CCP27215.1"/>
    <property type="molecule type" value="Genomic_DNA"/>
</dbReference>
<dbReference type="Proteomes" id="UP000010802">
    <property type="component" value="Chromosome"/>
</dbReference>
<reference evidence="2" key="1">
    <citation type="journal article" date="2013" name="Genome Announc.">
        <title>First genome sequence of a syntrophic acetate-oxidizing bacterium, Tepidanaerobacter acetatoxydans strain Re1.</title>
        <authorList>
            <person name="Manzoor S."/>
            <person name="Bongcam-Rudloff E."/>
            <person name="Schnurer A."/>
            <person name="Muller B."/>
        </authorList>
    </citation>
    <scope>NUCLEOTIDE SEQUENCE [LARGE SCALE GENOMIC DNA]</scope>
    <source>
        <strain evidence="2">Re1</strain>
    </source>
</reference>
<dbReference type="KEGG" id="tep:TepRe1_2205"/>
<dbReference type="PATRIC" id="fig|1209989.3.peg.2730"/>
<organism evidence="1 2">
    <name type="scientific">Tepidanaerobacter acetatoxydans (strain DSM 21804 / JCM 16047 / Re1)</name>
    <dbReference type="NCBI Taxonomy" id="1209989"/>
    <lineage>
        <taxon>Bacteria</taxon>
        <taxon>Bacillati</taxon>
        <taxon>Bacillota</taxon>
        <taxon>Clostridia</taxon>
        <taxon>Thermosediminibacterales</taxon>
        <taxon>Tepidanaerobacteraceae</taxon>
        <taxon>Tepidanaerobacter</taxon>
    </lineage>
</organism>
<sequence>MTKDDILNIFSKLPSRLLSDNDDETIETPKIRLSDEIRKAHEEWNQAQKYFQCVLDPELVDYAIFTEEAARRKYIYLLNKAKNEGINTEELK</sequence>
<dbReference type="HOGENOM" id="CLU_175291_0_0_9"/>
<evidence type="ECO:0000313" key="1">
    <source>
        <dbReference type="EMBL" id="CCP27215.1"/>
    </source>
</evidence>